<dbReference type="EMBL" id="MEYK01000013">
    <property type="protein sequence ID" value="OGD25395.1"/>
    <property type="molecule type" value="Genomic_DNA"/>
</dbReference>
<proteinExistence type="predicted"/>
<keyword evidence="2" id="KW-0732">Signal</keyword>
<gene>
    <name evidence="3" type="ORF">A2819_01865</name>
</gene>
<feature type="transmembrane region" description="Helical" evidence="1">
    <location>
        <begin position="44"/>
        <end position="70"/>
    </location>
</feature>
<dbReference type="Proteomes" id="UP000176431">
    <property type="component" value="Unassembled WGS sequence"/>
</dbReference>
<evidence type="ECO:0000313" key="3">
    <source>
        <dbReference type="EMBL" id="OGD25395.1"/>
    </source>
</evidence>
<accession>A0A1F5B463</accession>
<keyword evidence="1" id="KW-1133">Transmembrane helix</keyword>
<feature type="chain" id="PRO_5009517461" evidence="2">
    <location>
        <begin position="21"/>
        <end position="111"/>
    </location>
</feature>
<keyword evidence="1" id="KW-0812">Transmembrane</keyword>
<feature type="transmembrane region" description="Helical" evidence="1">
    <location>
        <begin position="82"/>
        <end position="103"/>
    </location>
</feature>
<dbReference type="AlphaFoldDB" id="A0A1F5B463"/>
<keyword evidence="1" id="KW-0472">Membrane</keyword>
<comment type="caution">
    <text evidence="3">The sequence shown here is derived from an EMBL/GenBank/DDBJ whole genome shotgun (WGS) entry which is preliminary data.</text>
</comment>
<protein>
    <submittedName>
        <fullName evidence="3">Uncharacterized protein</fullName>
    </submittedName>
</protein>
<evidence type="ECO:0000256" key="2">
    <source>
        <dbReference type="SAM" id="SignalP"/>
    </source>
</evidence>
<feature type="signal peptide" evidence="2">
    <location>
        <begin position="1"/>
        <end position="20"/>
    </location>
</feature>
<dbReference type="InterPro" id="IPR043993">
    <property type="entry name" value="T4SS_pilin"/>
</dbReference>
<evidence type="ECO:0000313" key="4">
    <source>
        <dbReference type="Proteomes" id="UP000176431"/>
    </source>
</evidence>
<organism evidence="3 4">
    <name type="scientific">Candidatus Azambacteria bacterium RIFCSPHIGHO2_01_FULL_40_24</name>
    <dbReference type="NCBI Taxonomy" id="1797301"/>
    <lineage>
        <taxon>Bacteria</taxon>
        <taxon>Candidatus Azamiibacteriota</taxon>
    </lineage>
</organism>
<dbReference type="Pfam" id="PF18895">
    <property type="entry name" value="T4SS_pilin"/>
    <property type="match status" value="1"/>
</dbReference>
<name>A0A1F5B463_9BACT</name>
<sequence length="111" mass="11729">MKTFLLFFLFIAIVSSGASAAGIEIPNPLGSGGSDIPTLIGTIATWLLGIGTVIATIVVLWAAFLFMTSGGNEKRVTQARQTLWYAIIGLAVLMLANGVALLIQNFLRGNF</sequence>
<reference evidence="3 4" key="1">
    <citation type="journal article" date="2016" name="Nat. Commun.">
        <title>Thousands of microbial genomes shed light on interconnected biogeochemical processes in an aquifer system.</title>
        <authorList>
            <person name="Anantharaman K."/>
            <person name="Brown C.T."/>
            <person name="Hug L.A."/>
            <person name="Sharon I."/>
            <person name="Castelle C.J."/>
            <person name="Probst A.J."/>
            <person name="Thomas B.C."/>
            <person name="Singh A."/>
            <person name="Wilkins M.J."/>
            <person name="Karaoz U."/>
            <person name="Brodie E.L."/>
            <person name="Williams K.H."/>
            <person name="Hubbard S.S."/>
            <person name="Banfield J.F."/>
        </authorList>
    </citation>
    <scope>NUCLEOTIDE SEQUENCE [LARGE SCALE GENOMIC DNA]</scope>
</reference>
<evidence type="ECO:0000256" key="1">
    <source>
        <dbReference type="SAM" id="Phobius"/>
    </source>
</evidence>